<dbReference type="Proteomes" id="UP001189429">
    <property type="component" value="Unassembled WGS sequence"/>
</dbReference>
<evidence type="ECO:0000259" key="2">
    <source>
        <dbReference type="Pfam" id="PF01551"/>
    </source>
</evidence>
<evidence type="ECO:0000313" key="3">
    <source>
        <dbReference type="EMBL" id="CAK0855608.1"/>
    </source>
</evidence>
<dbReference type="InterPro" id="IPR016047">
    <property type="entry name" value="M23ase_b-sheet_dom"/>
</dbReference>
<dbReference type="Pfam" id="PF01551">
    <property type="entry name" value="Peptidase_M23"/>
    <property type="match status" value="1"/>
</dbReference>
<evidence type="ECO:0000313" key="4">
    <source>
        <dbReference type="Proteomes" id="UP001189429"/>
    </source>
</evidence>
<dbReference type="Gene3D" id="2.70.70.10">
    <property type="entry name" value="Glucose Permease (Domain IIA)"/>
    <property type="match status" value="1"/>
</dbReference>
<dbReference type="CDD" id="cd12797">
    <property type="entry name" value="M23_peptidase"/>
    <property type="match status" value="1"/>
</dbReference>
<dbReference type="EMBL" id="CAUYUJ010015567">
    <property type="protein sequence ID" value="CAK0855608.1"/>
    <property type="molecule type" value="Genomic_DNA"/>
</dbReference>
<feature type="region of interest" description="Disordered" evidence="1">
    <location>
        <begin position="619"/>
        <end position="642"/>
    </location>
</feature>
<evidence type="ECO:0000256" key="1">
    <source>
        <dbReference type="SAM" id="MobiDB-lite"/>
    </source>
</evidence>
<dbReference type="InterPro" id="IPR011055">
    <property type="entry name" value="Dup_hybrid_motif"/>
</dbReference>
<comment type="caution">
    <text evidence="3">The sequence shown here is derived from an EMBL/GenBank/DDBJ whole genome shotgun (WGS) entry which is preliminary data.</text>
</comment>
<name>A0ABN9UAR1_9DINO</name>
<feature type="region of interest" description="Disordered" evidence="1">
    <location>
        <begin position="703"/>
        <end position="728"/>
    </location>
</feature>
<dbReference type="SUPFAM" id="SSF51261">
    <property type="entry name" value="Duplicated hybrid motif"/>
    <property type="match status" value="1"/>
</dbReference>
<accession>A0ABN9UAR1</accession>
<organism evidence="3 4">
    <name type="scientific">Prorocentrum cordatum</name>
    <dbReference type="NCBI Taxonomy" id="2364126"/>
    <lineage>
        <taxon>Eukaryota</taxon>
        <taxon>Sar</taxon>
        <taxon>Alveolata</taxon>
        <taxon>Dinophyceae</taxon>
        <taxon>Prorocentrales</taxon>
        <taxon>Prorocentraceae</taxon>
        <taxon>Prorocentrum</taxon>
    </lineage>
</organism>
<feature type="domain" description="M23ase beta-sheet core" evidence="2">
    <location>
        <begin position="234"/>
        <end position="332"/>
    </location>
</feature>
<protein>
    <recommendedName>
        <fullName evidence="2">M23ase beta-sheet core domain-containing protein</fullName>
    </recommendedName>
</protein>
<keyword evidence="4" id="KW-1185">Reference proteome</keyword>
<feature type="compositionally biased region" description="Polar residues" evidence="1">
    <location>
        <begin position="703"/>
        <end position="714"/>
    </location>
</feature>
<sequence length="728" mass="76752">MSISVLRLSACGIFTDTEGSSWANRGWALCSSCLRPRRSRGMAASVPAGSDPGWEGVVDALNGAAALPGNYLPEAVKGCVIVHRSHPLVLGVGPAAEGDAHFQWNSESEVFSVANTGSDACFTYLTFCGLVRDRNGDPFDSGVNRSECGLEQNVTTFVVVLAPKAAVQLGRLEARVVRSNFFALGLERLVDPPRTLGLADVEPLGFPLPAVGGPYLCTQGVGGHLSHFFPESYHAVDLRCDCHTLVLSVGQGVVKEVQESHHCSGVHAGNLAHWNSICVLLQGGLLVEYLHTLPGTARVKVGDIVSRGQALCETGDIGFAPEPHLHIELHDASAAEGPSVPLVFGHEARRPFVPVAGRWYSPEGEVQEGRAGALASSVMDLGAAVPVAMMLAQRLANLSIPQASARCLTGASERSSTGMFQTPASVLHASCKRLSGALHRRLTNVFRALLRGVREVPVRRFTGASATPGDPAKRLTGTSRDVLQALLGGVLQATYRCVCEARATHLTGVLQAPLIGAVYAYCKRLRDACFKRLCEASDKGFLEASYSNLGDFFISQGVAKAIEQVGLSGGAPAHCELAEKDGHAGLATELDTGARALPGREIQRCSGLRKILKSRPLEVSDLSGPRPDVSAQDPGALGGNCPERSAVSVDGLHLRRRRFMSVESLALLVMSCLSRSAPGAFSIAAPVAKLSLGRLVAGRRISQSRARGQMSEQGAATGGMRLPGVTRG</sequence>
<reference evidence="3" key="1">
    <citation type="submission" date="2023-10" db="EMBL/GenBank/DDBJ databases">
        <authorList>
            <person name="Chen Y."/>
            <person name="Shah S."/>
            <person name="Dougan E. K."/>
            <person name="Thang M."/>
            <person name="Chan C."/>
        </authorList>
    </citation>
    <scope>NUCLEOTIDE SEQUENCE [LARGE SCALE GENOMIC DNA]</scope>
</reference>
<proteinExistence type="predicted"/>
<gene>
    <name evidence="3" type="ORF">PCOR1329_LOCUS46286</name>
</gene>